<reference evidence="3" key="1">
    <citation type="journal article" date="2019" name="Int. J. Syst. Evol. Microbiol.">
        <title>The Global Catalogue of Microorganisms (GCM) 10K type strain sequencing project: providing services to taxonomists for standard genome sequencing and annotation.</title>
        <authorList>
            <consortium name="The Broad Institute Genomics Platform"/>
            <consortium name="The Broad Institute Genome Sequencing Center for Infectious Disease"/>
            <person name="Wu L."/>
            <person name="Ma J."/>
        </authorList>
    </citation>
    <scope>NUCLEOTIDE SEQUENCE [LARGE SCALE GENOMIC DNA]</scope>
    <source>
        <strain evidence="3">JCM 14969</strain>
    </source>
</reference>
<dbReference type="Gene3D" id="3.40.640.10">
    <property type="entry name" value="Type I PLP-dependent aspartate aminotransferase-like (Major domain)"/>
    <property type="match status" value="1"/>
</dbReference>
<name>A0ABP4NL25_9ACTN</name>
<proteinExistence type="predicted"/>
<evidence type="ECO:0000313" key="3">
    <source>
        <dbReference type="Proteomes" id="UP001500393"/>
    </source>
</evidence>
<gene>
    <name evidence="2" type="ORF">GCM10009789_12540</name>
</gene>
<organism evidence="2 3">
    <name type="scientific">Kribbella sancticallisti</name>
    <dbReference type="NCBI Taxonomy" id="460087"/>
    <lineage>
        <taxon>Bacteria</taxon>
        <taxon>Bacillati</taxon>
        <taxon>Actinomycetota</taxon>
        <taxon>Actinomycetes</taxon>
        <taxon>Propionibacteriales</taxon>
        <taxon>Kribbellaceae</taxon>
        <taxon>Kribbella</taxon>
    </lineage>
</organism>
<dbReference type="InterPro" id="IPR015421">
    <property type="entry name" value="PyrdxlP-dep_Trfase_major"/>
</dbReference>
<keyword evidence="3" id="KW-1185">Reference proteome</keyword>
<protein>
    <submittedName>
        <fullName evidence="2">Uncharacterized protein</fullName>
    </submittedName>
</protein>
<feature type="region of interest" description="Disordered" evidence="1">
    <location>
        <begin position="52"/>
        <end position="75"/>
    </location>
</feature>
<comment type="caution">
    <text evidence="2">The sequence shown here is derived from an EMBL/GenBank/DDBJ whole genome shotgun (WGS) entry which is preliminary data.</text>
</comment>
<dbReference type="EMBL" id="BAAAOS010000008">
    <property type="protein sequence ID" value="GAA1560750.1"/>
    <property type="molecule type" value="Genomic_DNA"/>
</dbReference>
<evidence type="ECO:0000256" key="1">
    <source>
        <dbReference type="SAM" id="MobiDB-lite"/>
    </source>
</evidence>
<sequence length="75" mass="8315">MRALRRLENPEQEDQRALDHMRRVIDLEGPSTIAAVILEMVPGAAGVLTPPRMRTAPCSPDSPDDARHDVAHLLH</sequence>
<evidence type="ECO:0000313" key="2">
    <source>
        <dbReference type="EMBL" id="GAA1560750.1"/>
    </source>
</evidence>
<dbReference type="Proteomes" id="UP001500393">
    <property type="component" value="Unassembled WGS sequence"/>
</dbReference>
<dbReference type="RefSeq" id="WP_344210735.1">
    <property type="nucleotide sequence ID" value="NZ_BAAAOS010000008.1"/>
</dbReference>
<accession>A0ABP4NL25</accession>
<feature type="compositionally biased region" description="Basic and acidic residues" evidence="1">
    <location>
        <begin position="64"/>
        <end position="75"/>
    </location>
</feature>